<dbReference type="Pfam" id="PF13742">
    <property type="entry name" value="tRNA_anti_2"/>
    <property type="match status" value="1"/>
</dbReference>
<keyword evidence="3 5" id="KW-0378">Hydrolase</keyword>
<dbReference type="OrthoDB" id="9802795at2"/>
<dbReference type="NCBIfam" id="TIGR00237">
    <property type="entry name" value="xseA"/>
    <property type="match status" value="1"/>
</dbReference>
<dbReference type="InterPro" id="IPR020579">
    <property type="entry name" value="Exonuc_VII_lsu_C"/>
</dbReference>
<gene>
    <name evidence="5" type="primary">xseA</name>
    <name evidence="9" type="ORF">SAMN05660865_01111</name>
</gene>
<dbReference type="GO" id="GO:0003676">
    <property type="term" value="F:nucleic acid binding"/>
    <property type="evidence" value="ECO:0007669"/>
    <property type="project" value="InterPro"/>
</dbReference>
<comment type="subunit">
    <text evidence="5">Heterooligomer composed of large and small subunits.</text>
</comment>
<comment type="function">
    <text evidence="5">Bidirectionally degrades single-stranded DNA into large acid-insoluble oligonucleotides, which are then degraded further into small acid-soluble oligonucleotides.</text>
</comment>
<evidence type="ECO:0000256" key="2">
    <source>
        <dbReference type="ARBA" id="ARBA00022722"/>
    </source>
</evidence>
<dbReference type="EC" id="3.1.11.6" evidence="5"/>
<keyword evidence="10" id="KW-1185">Reference proteome</keyword>
<dbReference type="InterPro" id="IPR003753">
    <property type="entry name" value="Exonuc_VII_L"/>
</dbReference>
<dbReference type="GO" id="GO:0009318">
    <property type="term" value="C:exodeoxyribonuclease VII complex"/>
    <property type="evidence" value="ECO:0007669"/>
    <property type="project" value="UniProtKB-UniRule"/>
</dbReference>
<reference evidence="10" key="1">
    <citation type="submission" date="2016-10" db="EMBL/GenBank/DDBJ databases">
        <authorList>
            <person name="Varghese N."/>
            <person name="Submissions S."/>
        </authorList>
    </citation>
    <scope>NUCLEOTIDE SEQUENCE [LARGE SCALE GENOMIC DNA]</scope>
    <source>
        <strain evidence="10">DSM 5463</strain>
    </source>
</reference>
<evidence type="ECO:0000256" key="4">
    <source>
        <dbReference type="ARBA" id="ARBA00022839"/>
    </source>
</evidence>
<evidence type="ECO:0000256" key="3">
    <source>
        <dbReference type="ARBA" id="ARBA00022801"/>
    </source>
</evidence>
<comment type="subcellular location">
    <subcellularLocation>
        <location evidence="5 6">Cytoplasm</location>
    </subcellularLocation>
</comment>
<dbReference type="GO" id="GO:0006308">
    <property type="term" value="P:DNA catabolic process"/>
    <property type="evidence" value="ECO:0007669"/>
    <property type="project" value="UniProtKB-UniRule"/>
</dbReference>
<accession>A0A1H5V6H3</accession>
<dbReference type="CDD" id="cd04489">
    <property type="entry name" value="ExoVII_LU_OBF"/>
    <property type="match status" value="1"/>
</dbReference>
<dbReference type="EMBL" id="FNUK01000012">
    <property type="protein sequence ID" value="SEF82331.1"/>
    <property type="molecule type" value="Genomic_DNA"/>
</dbReference>
<dbReference type="PANTHER" id="PTHR30008">
    <property type="entry name" value="EXODEOXYRIBONUCLEASE 7 LARGE SUBUNIT"/>
    <property type="match status" value="1"/>
</dbReference>
<evidence type="ECO:0000313" key="10">
    <source>
        <dbReference type="Proteomes" id="UP000242850"/>
    </source>
</evidence>
<evidence type="ECO:0000259" key="8">
    <source>
        <dbReference type="Pfam" id="PF13742"/>
    </source>
</evidence>
<dbReference type="GO" id="GO:0005737">
    <property type="term" value="C:cytoplasm"/>
    <property type="evidence" value="ECO:0007669"/>
    <property type="project" value="UniProtKB-SubCell"/>
</dbReference>
<protein>
    <recommendedName>
        <fullName evidence="5">Exodeoxyribonuclease 7 large subunit</fullName>
        <ecNumber evidence="5">3.1.11.6</ecNumber>
    </recommendedName>
    <alternativeName>
        <fullName evidence="5">Exodeoxyribonuclease VII large subunit</fullName>
        <shortName evidence="5">Exonuclease VII large subunit</shortName>
    </alternativeName>
</protein>
<organism evidence="9 10">
    <name type="scientific">Caloramator fervidus</name>
    <dbReference type="NCBI Taxonomy" id="29344"/>
    <lineage>
        <taxon>Bacteria</taxon>
        <taxon>Bacillati</taxon>
        <taxon>Bacillota</taxon>
        <taxon>Clostridia</taxon>
        <taxon>Eubacteriales</taxon>
        <taxon>Clostridiaceae</taxon>
        <taxon>Caloramator</taxon>
    </lineage>
</organism>
<comment type="similarity">
    <text evidence="5 6">Belongs to the XseA family.</text>
</comment>
<dbReference type="InterPro" id="IPR025824">
    <property type="entry name" value="OB-fold_nuc-bd_dom"/>
</dbReference>
<dbReference type="AlphaFoldDB" id="A0A1H5V6H3"/>
<proteinExistence type="inferred from homology"/>
<keyword evidence="4 5" id="KW-0269">Exonuclease</keyword>
<dbReference type="Pfam" id="PF02601">
    <property type="entry name" value="Exonuc_VII_L"/>
    <property type="match status" value="1"/>
</dbReference>
<sequence length="424" mass="48135">MDSVIFSVSQLTKYIKEIFDYDDVLNDVIVKGEISNFKLHSSGHMYFTLKDNDAKIRCVLFKGYSSKLKFIPEDGMSVIAYGCVTVYERDGQYQLYCRKLEPEGYGSLYLAFEKLKEKLYKEGLFSEERKKKLPIFPRKIGVVTSSTGAVIRDIINVSTRRFSGVKIILYPAKVQGEGAAETIVEGIKYFNSRDDIDVIIIGRGGGSIEELWAFNEEIVARAIYDSKIPIISAVGHETDYTISDFVADVRASTPSHAAEMAVPRFDELKFKINSYQETLYKCLNNKIKKDLLYLGSLHQRLMNYSPNNIILQNMQYLDNLRNKLEHTVLQKLTTSQSQVELLKTKLLNIGSNVVLERRSNFSVLVGKMDALSPLKILKRGYAFVEKDEGIVKSVNELDIGDDIILHFCDGNVKCNVLEKMEVNL</sequence>
<evidence type="ECO:0000313" key="9">
    <source>
        <dbReference type="EMBL" id="SEF82331.1"/>
    </source>
</evidence>
<dbReference type="GO" id="GO:0008855">
    <property type="term" value="F:exodeoxyribonuclease VII activity"/>
    <property type="evidence" value="ECO:0007669"/>
    <property type="project" value="UniProtKB-UniRule"/>
</dbReference>
<keyword evidence="1 5" id="KW-0963">Cytoplasm</keyword>
<feature type="domain" description="OB-fold nucleic acid binding" evidence="8">
    <location>
        <begin position="6"/>
        <end position="100"/>
    </location>
</feature>
<feature type="domain" description="Exonuclease VII large subunit C-terminal" evidence="7">
    <location>
        <begin position="124"/>
        <end position="414"/>
    </location>
</feature>
<evidence type="ECO:0000259" key="7">
    <source>
        <dbReference type="Pfam" id="PF02601"/>
    </source>
</evidence>
<evidence type="ECO:0000256" key="5">
    <source>
        <dbReference type="HAMAP-Rule" id="MF_00378"/>
    </source>
</evidence>
<dbReference type="RefSeq" id="WP_103896078.1">
    <property type="nucleotide sequence ID" value="NZ_FNUK01000012.1"/>
</dbReference>
<evidence type="ECO:0000256" key="1">
    <source>
        <dbReference type="ARBA" id="ARBA00022490"/>
    </source>
</evidence>
<dbReference type="Proteomes" id="UP000242850">
    <property type="component" value="Unassembled WGS sequence"/>
</dbReference>
<keyword evidence="2 5" id="KW-0540">Nuclease</keyword>
<dbReference type="HAMAP" id="MF_00378">
    <property type="entry name" value="Exonuc_7_L"/>
    <property type="match status" value="1"/>
</dbReference>
<comment type="catalytic activity">
    <reaction evidence="5 6">
        <text>Exonucleolytic cleavage in either 5'- to 3'- or 3'- to 5'-direction to yield nucleoside 5'-phosphates.</text>
        <dbReference type="EC" id="3.1.11.6"/>
    </reaction>
</comment>
<evidence type="ECO:0000256" key="6">
    <source>
        <dbReference type="RuleBase" id="RU004355"/>
    </source>
</evidence>
<dbReference type="PANTHER" id="PTHR30008:SF0">
    <property type="entry name" value="EXODEOXYRIBONUCLEASE 7 LARGE SUBUNIT"/>
    <property type="match status" value="1"/>
</dbReference>
<name>A0A1H5V6H3_9CLOT</name>